<evidence type="ECO:0000256" key="1">
    <source>
        <dbReference type="ARBA" id="ARBA00004141"/>
    </source>
</evidence>
<evidence type="ECO:0000256" key="7">
    <source>
        <dbReference type="ARBA" id="ARBA00023010"/>
    </source>
</evidence>
<feature type="transmembrane region" description="Helical" evidence="9">
    <location>
        <begin position="6"/>
        <end position="24"/>
    </location>
</feature>
<protein>
    <recommendedName>
        <fullName evidence="9">Protein-export membrane protein SecG</fullName>
    </recommendedName>
</protein>
<proteinExistence type="inferred from homology"/>
<dbReference type="EMBL" id="CP076459">
    <property type="protein sequence ID" value="QWQ31224.1"/>
    <property type="molecule type" value="Genomic_DNA"/>
</dbReference>
<keyword evidence="8 9" id="KW-0472">Membrane</keyword>
<comment type="function">
    <text evidence="9">Involved in protein export. Participates in an early event of protein translocation.</text>
</comment>
<keyword evidence="6 9" id="KW-1133">Transmembrane helix</keyword>
<dbReference type="RefSeq" id="WP_129631344.1">
    <property type="nucleotide sequence ID" value="NZ_CP076459.1"/>
</dbReference>
<comment type="similarity">
    <text evidence="2 9">Belongs to the SecG family.</text>
</comment>
<organism evidence="10 11">
    <name type="scientific">Candidatus Minimicrobia vallesae</name>
    <dbReference type="NCBI Taxonomy" id="2841264"/>
    <lineage>
        <taxon>Bacteria</taxon>
        <taxon>Candidatus Saccharimonadota</taxon>
        <taxon>Candidatus Saccharimonadota incertae sedis</taxon>
        <taxon>Candidatus Minimicrobia</taxon>
    </lineage>
</organism>
<keyword evidence="11" id="KW-1185">Reference proteome</keyword>
<evidence type="ECO:0000256" key="3">
    <source>
        <dbReference type="ARBA" id="ARBA00022448"/>
    </source>
</evidence>
<sequence length="78" mass="8319">MSIDTILPYVTLGSAVLMIIAILLQQRGASLGAGFGSSGELFTTRRGFDKNLFDVTIVFAVIFVLSILASMILPGLQK</sequence>
<keyword evidence="4 9" id="KW-0812">Transmembrane</keyword>
<gene>
    <name evidence="10" type="primary">secG</name>
    <name evidence="10" type="ORF">KOY49_03470</name>
</gene>
<dbReference type="Pfam" id="PF03840">
    <property type="entry name" value="SecG"/>
    <property type="match status" value="1"/>
</dbReference>
<dbReference type="GO" id="GO:0009306">
    <property type="term" value="P:protein secretion"/>
    <property type="evidence" value="ECO:0007669"/>
    <property type="project" value="UniProtKB-UniRule"/>
</dbReference>
<keyword evidence="5 9" id="KW-0653">Protein transport</keyword>
<evidence type="ECO:0000256" key="8">
    <source>
        <dbReference type="ARBA" id="ARBA00023136"/>
    </source>
</evidence>
<feature type="transmembrane region" description="Helical" evidence="9">
    <location>
        <begin position="52"/>
        <end position="73"/>
    </location>
</feature>
<dbReference type="KEGG" id="mvl:KOY49_03470"/>
<dbReference type="GO" id="GO:0005886">
    <property type="term" value="C:plasma membrane"/>
    <property type="evidence" value="ECO:0007669"/>
    <property type="project" value="UniProtKB-SubCell"/>
</dbReference>
<evidence type="ECO:0000256" key="5">
    <source>
        <dbReference type="ARBA" id="ARBA00022927"/>
    </source>
</evidence>
<dbReference type="GO" id="GO:0015450">
    <property type="term" value="F:protein-transporting ATPase activity"/>
    <property type="evidence" value="ECO:0007669"/>
    <property type="project" value="UniProtKB-UniRule"/>
</dbReference>
<dbReference type="InterPro" id="IPR004692">
    <property type="entry name" value="SecG"/>
</dbReference>
<keyword evidence="7 9" id="KW-0811">Translocation</keyword>
<keyword evidence="3 9" id="KW-0813">Transport</keyword>
<keyword evidence="9" id="KW-1003">Cell membrane</keyword>
<reference evidence="10" key="1">
    <citation type="submission" date="2021-06" db="EMBL/GenBank/DDBJ databases">
        <title>An adapted protocol for Saccharibacteria cultivation: two new species join this phylum of Candidate Phyla Radiations.</title>
        <authorList>
            <person name="Ibrahim A."/>
            <person name="Maatouk M."/>
            <person name="Raoult D."/>
            <person name="Bittar F."/>
        </authorList>
    </citation>
    <scope>NUCLEOTIDE SEQUENCE</scope>
    <source>
        <strain evidence="10">IHU2</strain>
    </source>
</reference>
<accession>A0A8F1MA28</accession>
<evidence type="ECO:0000313" key="10">
    <source>
        <dbReference type="EMBL" id="QWQ31224.1"/>
    </source>
</evidence>
<evidence type="ECO:0000256" key="9">
    <source>
        <dbReference type="RuleBase" id="RU365087"/>
    </source>
</evidence>
<comment type="subcellular location">
    <subcellularLocation>
        <location evidence="9">Cell membrane</location>
        <topology evidence="9">Multi-pass membrane protein</topology>
    </subcellularLocation>
    <subcellularLocation>
        <location evidence="1">Membrane</location>
        <topology evidence="1">Multi-pass membrane protein</topology>
    </subcellularLocation>
</comment>
<dbReference type="AlphaFoldDB" id="A0A8F1MA28"/>
<name>A0A8F1MA28_9BACT</name>
<dbReference type="Proteomes" id="UP000677117">
    <property type="component" value="Chromosome"/>
</dbReference>
<evidence type="ECO:0000256" key="6">
    <source>
        <dbReference type="ARBA" id="ARBA00022989"/>
    </source>
</evidence>
<evidence type="ECO:0000256" key="2">
    <source>
        <dbReference type="ARBA" id="ARBA00008445"/>
    </source>
</evidence>
<evidence type="ECO:0000313" key="11">
    <source>
        <dbReference type="Proteomes" id="UP000677117"/>
    </source>
</evidence>
<dbReference type="NCBIfam" id="TIGR00810">
    <property type="entry name" value="secG"/>
    <property type="match status" value="1"/>
</dbReference>
<evidence type="ECO:0000256" key="4">
    <source>
        <dbReference type="ARBA" id="ARBA00022692"/>
    </source>
</evidence>